<dbReference type="InterPro" id="IPR028202">
    <property type="entry name" value="Reductase_C"/>
</dbReference>
<dbReference type="Pfam" id="PF14759">
    <property type="entry name" value="Reductase_C"/>
    <property type="match status" value="1"/>
</dbReference>
<feature type="domain" description="Reductase C-terminal" evidence="6">
    <location>
        <begin position="319"/>
        <end position="402"/>
    </location>
</feature>
<evidence type="ECO:0000259" key="5">
    <source>
        <dbReference type="Pfam" id="PF07992"/>
    </source>
</evidence>
<dbReference type="SUPFAM" id="SSF51905">
    <property type="entry name" value="FAD/NAD(P)-binding domain"/>
    <property type="match status" value="1"/>
</dbReference>
<dbReference type="GO" id="GO:0005737">
    <property type="term" value="C:cytoplasm"/>
    <property type="evidence" value="ECO:0007669"/>
    <property type="project" value="TreeGrafter"/>
</dbReference>
<evidence type="ECO:0000259" key="6">
    <source>
        <dbReference type="Pfam" id="PF14759"/>
    </source>
</evidence>
<reference evidence="7 8" key="1">
    <citation type="submission" date="2020-06" db="EMBL/GenBank/DDBJ databases">
        <title>REHAB project genomes.</title>
        <authorList>
            <person name="Shaw L.P."/>
        </authorList>
    </citation>
    <scope>NUCLEOTIDE SEQUENCE [LARGE SCALE GENOMIC DNA]</scope>
    <source>
        <strain evidence="7 8">RHB28-C13</strain>
    </source>
</reference>
<gene>
    <name evidence="7" type="ORF">HVY52_19135</name>
</gene>
<evidence type="ECO:0000256" key="3">
    <source>
        <dbReference type="ARBA" id="ARBA00022827"/>
    </source>
</evidence>
<accession>A0A7W3EL56</accession>
<evidence type="ECO:0000256" key="2">
    <source>
        <dbReference type="ARBA" id="ARBA00022630"/>
    </source>
</evidence>
<dbReference type="AlphaFoldDB" id="A0A7W3EL56"/>
<dbReference type="Gene3D" id="3.50.50.60">
    <property type="entry name" value="FAD/NAD(P)-binding domain"/>
    <property type="match status" value="2"/>
</dbReference>
<proteinExistence type="predicted"/>
<dbReference type="InterPro" id="IPR050446">
    <property type="entry name" value="FAD-oxidoreductase/Apoptosis"/>
</dbReference>
<dbReference type="PANTHER" id="PTHR43557">
    <property type="entry name" value="APOPTOSIS-INDUCING FACTOR 1"/>
    <property type="match status" value="1"/>
</dbReference>
<dbReference type="GO" id="GO:0016651">
    <property type="term" value="F:oxidoreductase activity, acting on NAD(P)H"/>
    <property type="evidence" value="ECO:0007669"/>
    <property type="project" value="TreeGrafter"/>
</dbReference>
<evidence type="ECO:0000256" key="1">
    <source>
        <dbReference type="ARBA" id="ARBA00001974"/>
    </source>
</evidence>
<dbReference type="InterPro" id="IPR036188">
    <property type="entry name" value="FAD/NAD-bd_sf"/>
</dbReference>
<keyword evidence="2" id="KW-0285">Flavoprotein</keyword>
<sequence>MNIVIIGAGQAAATLAFKLRELDFTGEITIFGNESVYPYQRPPLSKKYLSGAVAQEDLFIRDAAAYAENNIHIQLNNPVQHIDLAEQYVKTRNGQTFFWDRLVFATGATPRGLPNAEIMQQENVFTFRQLADCHNLRPYMHPQRHLCIVGGGYIGLELAAVAREYGMQVTVLERETRILQRVACQQTAQFVTRFHQAMQTEILTQQEIDTFTVQHNRVHQLHLKSGKTLDIDVMVVGIGVIPETDLARQANLTLNGGAIAVNDYCQTSDSRVYAIGDCCCFNWGGKNIRLESVQNALEQAEVVAQHILGNLRAYHPSPWFWSDQGRLKIQIAGLALDYDSVISRVDCPATKASFWYFCGETLVAVDALNDARAFMSGRKFIGTALANKERLADVTSELKTILSPAVICSNLIV</sequence>
<dbReference type="Pfam" id="PF07992">
    <property type="entry name" value="Pyr_redox_2"/>
    <property type="match status" value="1"/>
</dbReference>
<organism evidence="7 8">
    <name type="scientific">Escherichia fergusonii</name>
    <dbReference type="NCBI Taxonomy" id="564"/>
    <lineage>
        <taxon>Bacteria</taxon>
        <taxon>Pseudomonadati</taxon>
        <taxon>Pseudomonadota</taxon>
        <taxon>Gammaproteobacteria</taxon>
        <taxon>Enterobacterales</taxon>
        <taxon>Enterobacteriaceae</taxon>
        <taxon>Escherichia</taxon>
    </lineage>
</organism>
<name>A0A7W3EL56_ESCFE</name>
<dbReference type="EMBL" id="CP055675">
    <property type="protein sequence ID" value="QLN01800.1"/>
    <property type="molecule type" value="Genomic_DNA"/>
</dbReference>
<keyword evidence="4" id="KW-0560">Oxidoreductase</keyword>
<dbReference type="PANTHER" id="PTHR43557:SF2">
    <property type="entry name" value="RIESKE DOMAIN-CONTAINING PROTEIN-RELATED"/>
    <property type="match status" value="1"/>
</dbReference>
<dbReference type="PRINTS" id="PR00411">
    <property type="entry name" value="PNDRDTASEI"/>
</dbReference>
<keyword evidence="3" id="KW-0274">FAD</keyword>
<dbReference type="Proteomes" id="UP000510927">
    <property type="component" value="Chromosome"/>
</dbReference>
<dbReference type="RefSeq" id="WP_001028252.1">
    <property type="nucleotide sequence ID" value="NZ_BRYJ01000212.1"/>
</dbReference>
<evidence type="ECO:0000313" key="7">
    <source>
        <dbReference type="EMBL" id="QLN01800.1"/>
    </source>
</evidence>
<feature type="domain" description="FAD/NAD(P)-binding" evidence="5">
    <location>
        <begin position="1"/>
        <end position="300"/>
    </location>
</feature>
<comment type="cofactor">
    <cofactor evidence="1">
        <name>FAD</name>
        <dbReference type="ChEBI" id="CHEBI:57692"/>
    </cofactor>
</comment>
<protein>
    <submittedName>
        <fullName evidence="7">NAD(P)/FAD-dependent oxidoreductase</fullName>
    </submittedName>
</protein>
<dbReference type="PRINTS" id="PR00368">
    <property type="entry name" value="FADPNR"/>
</dbReference>
<dbReference type="InterPro" id="IPR016156">
    <property type="entry name" value="FAD/NAD-linked_Rdtase_dimer_sf"/>
</dbReference>
<evidence type="ECO:0000256" key="4">
    <source>
        <dbReference type="ARBA" id="ARBA00023002"/>
    </source>
</evidence>
<dbReference type="InterPro" id="IPR023753">
    <property type="entry name" value="FAD/NAD-binding_dom"/>
</dbReference>
<dbReference type="SUPFAM" id="SSF55424">
    <property type="entry name" value="FAD/NAD-linked reductases, dimerisation (C-terminal) domain"/>
    <property type="match status" value="1"/>
</dbReference>
<evidence type="ECO:0000313" key="8">
    <source>
        <dbReference type="Proteomes" id="UP000510927"/>
    </source>
</evidence>
<dbReference type="Gene3D" id="3.30.390.30">
    <property type="match status" value="1"/>
</dbReference>